<feature type="domain" description="ABC transporter" evidence="11">
    <location>
        <begin position="976"/>
        <end position="1209"/>
    </location>
</feature>
<evidence type="ECO:0000259" key="11">
    <source>
        <dbReference type="PROSITE" id="PS50893"/>
    </source>
</evidence>
<evidence type="ECO:0000256" key="6">
    <source>
        <dbReference type="ARBA" id="ARBA00022840"/>
    </source>
</evidence>
<dbReference type="SUPFAM" id="SSF90123">
    <property type="entry name" value="ABC transporter transmembrane region"/>
    <property type="match status" value="2"/>
</dbReference>
<dbReference type="Pfam" id="PF00664">
    <property type="entry name" value="ABC_membrane"/>
    <property type="match status" value="2"/>
</dbReference>
<feature type="transmembrane region" description="Helical" evidence="10">
    <location>
        <begin position="65"/>
        <end position="88"/>
    </location>
</feature>
<dbReference type="GO" id="GO:0034040">
    <property type="term" value="F:ATPase-coupled lipid transmembrane transporter activity"/>
    <property type="evidence" value="ECO:0007669"/>
    <property type="project" value="TreeGrafter"/>
</dbReference>
<evidence type="ECO:0000256" key="1">
    <source>
        <dbReference type="ARBA" id="ARBA00004651"/>
    </source>
</evidence>
<evidence type="ECO:0000256" key="8">
    <source>
        <dbReference type="ARBA" id="ARBA00023136"/>
    </source>
</evidence>
<keyword evidence="3" id="KW-1003">Cell membrane</keyword>
<evidence type="ECO:0000256" key="9">
    <source>
        <dbReference type="SAM" id="MobiDB-lite"/>
    </source>
</evidence>
<feature type="transmembrane region" description="Helical" evidence="10">
    <location>
        <begin position="193"/>
        <end position="214"/>
    </location>
</feature>
<feature type="transmembrane region" description="Helical" evidence="10">
    <location>
        <begin position="255"/>
        <end position="277"/>
    </location>
</feature>
<feature type="region of interest" description="Disordered" evidence="9">
    <location>
        <begin position="612"/>
        <end position="632"/>
    </location>
</feature>
<evidence type="ECO:0000256" key="2">
    <source>
        <dbReference type="ARBA" id="ARBA00022448"/>
    </source>
</evidence>
<feature type="transmembrane region" description="Helical" evidence="10">
    <location>
        <begin position="916"/>
        <end position="940"/>
    </location>
</feature>
<evidence type="ECO:0000256" key="7">
    <source>
        <dbReference type="ARBA" id="ARBA00022989"/>
    </source>
</evidence>
<evidence type="ECO:0000256" key="5">
    <source>
        <dbReference type="ARBA" id="ARBA00022741"/>
    </source>
</evidence>
<comment type="subcellular location">
    <subcellularLocation>
        <location evidence="1">Cell membrane</location>
        <topology evidence="1">Multi-pass membrane protein</topology>
    </subcellularLocation>
</comment>
<feature type="transmembrane region" description="Helical" evidence="10">
    <location>
        <begin position="666"/>
        <end position="693"/>
    </location>
</feature>
<feature type="transmembrane region" description="Helical" evidence="10">
    <location>
        <begin position="801"/>
        <end position="819"/>
    </location>
</feature>
<dbReference type="InterPro" id="IPR027417">
    <property type="entry name" value="P-loop_NTPase"/>
</dbReference>
<organism evidence="13 14">
    <name type="scientific">Cohnella phaseoli</name>
    <dbReference type="NCBI Taxonomy" id="456490"/>
    <lineage>
        <taxon>Bacteria</taxon>
        <taxon>Bacillati</taxon>
        <taxon>Bacillota</taxon>
        <taxon>Bacilli</taxon>
        <taxon>Bacillales</taxon>
        <taxon>Paenibacillaceae</taxon>
        <taxon>Cohnella</taxon>
    </lineage>
</organism>
<keyword evidence="4 10" id="KW-0812">Transmembrane</keyword>
<feature type="domain" description="ABC transmembrane type-1" evidence="12">
    <location>
        <begin position="670"/>
        <end position="932"/>
    </location>
</feature>
<keyword evidence="2" id="KW-0813">Transport</keyword>
<dbReference type="OrthoDB" id="9802264at2"/>
<dbReference type="InterPro" id="IPR003439">
    <property type="entry name" value="ABC_transporter-like_ATP-bd"/>
</dbReference>
<dbReference type="RefSeq" id="WP_116063345.1">
    <property type="nucleotide sequence ID" value="NZ_QRDZ01000023.1"/>
</dbReference>
<dbReference type="AlphaFoldDB" id="A0A3D9IRN2"/>
<dbReference type="PANTHER" id="PTHR24221">
    <property type="entry name" value="ATP-BINDING CASSETTE SUB-FAMILY B"/>
    <property type="match status" value="1"/>
</dbReference>
<feature type="compositionally biased region" description="Low complexity" evidence="9">
    <location>
        <begin position="612"/>
        <end position="627"/>
    </location>
</feature>
<keyword evidence="5" id="KW-0547">Nucleotide-binding</keyword>
<evidence type="ECO:0000256" key="4">
    <source>
        <dbReference type="ARBA" id="ARBA00022692"/>
    </source>
</evidence>
<dbReference type="GO" id="GO:0140359">
    <property type="term" value="F:ABC-type transporter activity"/>
    <property type="evidence" value="ECO:0007669"/>
    <property type="project" value="InterPro"/>
</dbReference>
<feature type="transmembrane region" description="Helical" evidence="10">
    <location>
        <begin position="28"/>
        <end position="53"/>
    </location>
</feature>
<dbReference type="SMART" id="SM00382">
    <property type="entry name" value="AAA"/>
    <property type="match status" value="2"/>
</dbReference>
<dbReference type="GO" id="GO:0005524">
    <property type="term" value="F:ATP binding"/>
    <property type="evidence" value="ECO:0007669"/>
    <property type="project" value="UniProtKB-KW"/>
</dbReference>
<feature type="domain" description="ABC transmembrane type-1" evidence="12">
    <location>
        <begin position="29"/>
        <end position="310"/>
    </location>
</feature>
<feature type="transmembrane region" description="Helical" evidence="10">
    <location>
        <begin position="772"/>
        <end position="795"/>
    </location>
</feature>
<dbReference type="CDD" id="cd07346">
    <property type="entry name" value="ABC_6TM_exporters"/>
    <property type="match status" value="2"/>
</dbReference>
<accession>A0A3D9IRN2</accession>
<comment type="caution">
    <text evidence="13">The sequence shown here is derived from an EMBL/GenBank/DDBJ whole genome shotgun (WGS) entry which is preliminary data.</text>
</comment>
<evidence type="ECO:0000313" key="14">
    <source>
        <dbReference type="Proteomes" id="UP000256977"/>
    </source>
</evidence>
<dbReference type="InterPro" id="IPR011527">
    <property type="entry name" value="ABC1_TM_dom"/>
</dbReference>
<dbReference type="GO" id="GO:0005886">
    <property type="term" value="C:plasma membrane"/>
    <property type="evidence" value="ECO:0007669"/>
    <property type="project" value="UniProtKB-SubCell"/>
</dbReference>
<dbReference type="PROSITE" id="PS50929">
    <property type="entry name" value="ABC_TM1F"/>
    <property type="match status" value="2"/>
</dbReference>
<keyword evidence="7 10" id="KW-1133">Transmembrane helix</keyword>
<dbReference type="InterPro" id="IPR036640">
    <property type="entry name" value="ABC1_TM_sf"/>
</dbReference>
<evidence type="ECO:0000256" key="10">
    <source>
        <dbReference type="SAM" id="Phobius"/>
    </source>
</evidence>
<feature type="transmembrane region" description="Helical" evidence="10">
    <location>
        <begin position="169"/>
        <end position="187"/>
    </location>
</feature>
<reference evidence="13 14" key="1">
    <citation type="submission" date="2018-07" db="EMBL/GenBank/DDBJ databases">
        <title>Genomic Encyclopedia of Type Strains, Phase III (KMG-III): the genomes of soil and plant-associated and newly described type strains.</title>
        <authorList>
            <person name="Whitman W."/>
        </authorList>
    </citation>
    <scope>NUCLEOTIDE SEQUENCE [LARGE SCALE GENOMIC DNA]</scope>
    <source>
        <strain evidence="13 14">CECT 7287</strain>
    </source>
</reference>
<feature type="transmembrane region" description="Helical" evidence="10">
    <location>
        <begin position="283"/>
        <end position="301"/>
    </location>
</feature>
<keyword evidence="14" id="KW-1185">Reference proteome</keyword>
<name>A0A3D9IRN2_9BACL</name>
<gene>
    <name evidence="13" type="ORF">DFP98_12327</name>
</gene>
<keyword evidence="8 10" id="KW-0472">Membrane</keyword>
<dbReference type="EMBL" id="QRDZ01000023">
    <property type="protein sequence ID" value="RED64355.1"/>
    <property type="molecule type" value="Genomic_DNA"/>
</dbReference>
<protein>
    <submittedName>
        <fullName evidence="13">ATP-binding cassette subfamily B protein</fullName>
    </submittedName>
</protein>
<feature type="domain" description="ABC transporter" evidence="11">
    <location>
        <begin position="344"/>
        <end position="583"/>
    </location>
</feature>
<feature type="transmembrane region" description="Helical" evidence="10">
    <location>
        <begin position="882"/>
        <end position="904"/>
    </location>
</feature>
<keyword evidence="6 13" id="KW-0067">ATP-binding</keyword>
<feature type="transmembrane region" description="Helical" evidence="10">
    <location>
        <begin position="699"/>
        <end position="718"/>
    </location>
</feature>
<evidence type="ECO:0000313" key="13">
    <source>
        <dbReference type="EMBL" id="RED64355.1"/>
    </source>
</evidence>
<sequence>MSQKKTKSKRPSPVAKLKPYLLKRKGSVFGAMLLSVLASALGLVPYVVVYFLCTHILERTGDADVYLQLAAVALAAVIAKGVCLMLSANLAHKAAYDMIYEVRLDMADKLTKLPLGYFDRNDIGSIKHTMNEDAEQLEEGVAHLLPDLSSATAIPVLTFILMLSLDWRLALASFAFIPILSAAFSYANSKIKPLAPLFAEFNTLISSALLRYVYGMKVIRAFSRSESAYADYSRIIRQSGELGERTESQSVVGKSLAAGLSQMPLLVVVPVGIALFAAGQITLPLFILFILLTIGIGNTLLKTFRTSGQISFRLAGVTRKISALLEQPELPQPEHAKQPNGTEIVFDGVSFTYDEKREALTDVSFTVREGTFTALVGPSGAGKTTIARLLPRFWDVSGGSISIGGVDVREMDNESLMQMISYVFQDVYLFQGTIMDNIRMGRPGASDEEVIEAARRANCHDFIESLPEGYHTQVGEGGGKLSGGQRQRISIVRAFLKQAPILVLDEATALIDPENEARIQDAINELVHPANGKPKTVLMIAHRLHTIVHANQIVVVEDGRVAATGTHEQLLVSYEGYRKQWEAYTQLPANDSAFVSGIAASAAVPDVIAEAGPAAAGTPPQTPSAAQRQEDDAAADPYRHLGTLPAIQKSFVVAEDEKDRNRIKKAYWVTLLASPFISLAPIFVMLAAAGMFAGRTEDAWLYAGAMGLGFLVQGLLYYKENKLLFPFYPKLSSNIRLYLGKRLKNLPLGFFVGRETATLELRIKQDAMMAGLLPAFVGMLIKGTIAPAVTMIALLWIDWPLALVAAAGIPLSLLVTLLADRRFQEVMDRLQLARDRANSRIVDFIRGITVVRAFGLGRSSLIGYKDTMDEYRRSSIAINNRISPYSALNGIVFELGFVAVIAVGGWRYTDGSLDGLGFLCFMMLAAVLYEPLPMVDYMAYRRMMHMTVRNLNEIIQEEDLVQPKAGEERLPHGHNIELRGVRFGYDDSPVLKGVNLTIPAKGVTALVGPSGGGKTTTLNLIARLWDTNEGSVSIGGADVRGMRHDTLMSQVSIVFQDVYLFPDSIAANIRYGNPEATMEQVIAAAKAARCHDFITELPDGYETVVSEGGGTLSGGQRQRISIARAILKDAPIVLLDEATASIDPENERHIREALQALAANKTVVMVAHRLHTISQADLIAVMEDGRVVQTGKHEELLKQGGLYRTFWEERSRAERWQIQH</sequence>
<evidence type="ECO:0000256" key="3">
    <source>
        <dbReference type="ARBA" id="ARBA00022475"/>
    </source>
</evidence>
<dbReference type="PANTHER" id="PTHR24221:SF397">
    <property type="entry name" value="ABC TRANSPORTER, ATP-BINDING TRANSMEMBRANE PROTEIN"/>
    <property type="match status" value="1"/>
</dbReference>
<dbReference type="InterPro" id="IPR039421">
    <property type="entry name" value="Type_1_exporter"/>
</dbReference>
<dbReference type="Proteomes" id="UP000256977">
    <property type="component" value="Unassembled WGS sequence"/>
</dbReference>
<evidence type="ECO:0000259" key="12">
    <source>
        <dbReference type="PROSITE" id="PS50929"/>
    </source>
</evidence>
<dbReference type="Gene3D" id="1.20.1560.10">
    <property type="entry name" value="ABC transporter type 1, transmembrane domain"/>
    <property type="match status" value="2"/>
</dbReference>
<dbReference type="InterPro" id="IPR003593">
    <property type="entry name" value="AAA+_ATPase"/>
</dbReference>
<dbReference type="PROSITE" id="PS00211">
    <property type="entry name" value="ABC_TRANSPORTER_1"/>
    <property type="match status" value="2"/>
</dbReference>
<dbReference type="FunFam" id="3.40.50.300:FF:000221">
    <property type="entry name" value="Multidrug ABC transporter ATP-binding protein"/>
    <property type="match status" value="2"/>
</dbReference>
<dbReference type="Pfam" id="PF00005">
    <property type="entry name" value="ABC_tran"/>
    <property type="match status" value="2"/>
</dbReference>
<dbReference type="Gene3D" id="3.40.50.300">
    <property type="entry name" value="P-loop containing nucleotide triphosphate hydrolases"/>
    <property type="match status" value="2"/>
</dbReference>
<dbReference type="GO" id="GO:0016887">
    <property type="term" value="F:ATP hydrolysis activity"/>
    <property type="evidence" value="ECO:0007669"/>
    <property type="project" value="InterPro"/>
</dbReference>
<dbReference type="InterPro" id="IPR017871">
    <property type="entry name" value="ABC_transporter-like_CS"/>
</dbReference>
<dbReference type="SUPFAM" id="SSF52540">
    <property type="entry name" value="P-loop containing nucleoside triphosphate hydrolases"/>
    <property type="match status" value="2"/>
</dbReference>
<dbReference type="PROSITE" id="PS50893">
    <property type="entry name" value="ABC_TRANSPORTER_2"/>
    <property type="match status" value="2"/>
</dbReference>
<proteinExistence type="predicted"/>